<dbReference type="AlphaFoldDB" id="A0A2V4A3K8"/>
<dbReference type="Pfam" id="PF00884">
    <property type="entry name" value="Sulfatase"/>
    <property type="match status" value="1"/>
</dbReference>
<comment type="caution">
    <text evidence="4">The sequence shown here is derived from an EMBL/GenBank/DDBJ whole genome shotgun (WGS) entry which is preliminary data.</text>
</comment>
<dbReference type="InterPro" id="IPR052701">
    <property type="entry name" value="GAG_Ulvan_Degrading_Sulfatases"/>
</dbReference>
<dbReference type="PANTHER" id="PTHR43751">
    <property type="entry name" value="SULFATASE"/>
    <property type="match status" value="1"/>
</dbReference>
<evidence type="ECO:0000256" key="1">
    <source>
        <dbReference type="ARBA" id="ARBA00008779"/>
    </source>
</evidence>
<dbReference type="RefSeq" id="WP_110359327.1">
    <property type="nucleotide sequence ID" value="NZ_QFLI01000001.1"/>
</dbReference>
<dbReference type="InterPro" id="IPR000917">
    <property type="entry name" value="Sulfatase_N"/>
</dbReference>
<evidence type="ECO:0000313" key="5">
    <source>
        <dbReference type="Proteomes" id="UP000248079"/>
    </source>
</evidence>
<dbReference type="Proteomes" id="UP000248079">
    <property type="component" value="Unassembled WGS sequence"/>
</dbReference>
<feature type="domain" description="Sulfatase N-terminal" evidence="3">
    <location>
        <begin position="39"/>
        <end position="331"/>
    </location>
</feature>
<dbReference type="InterPro" id="IPR024607">
    <property type="entry name" value="Sulfatase_CS"/>
</dbReference>
<accession>A0A2V4A3K8</accession>
<sequence>MRNQLIKNTYHWSLFLLGGIALHSCGANQNSQEKHYEQPNILWITCEDISPNLGCYGDSAAKTPVIDQLAAEGVLFTNAFATVGVCAPSRSSIITGMYPVSLGTHNMRTGKDITGISKGNYNKETGIVDPKGNSVPQYSAVIPSQVKCFTEYLRKAGYYCTNNAKTDYQFAAPITAWDENDTQAHWRNRPKGKPFFSVFNLNVSHESQIWKKKNDSLRIDPKAPTLPPYFPEDSIVRKDMACNYSNISEMDQQVGEILQQLKEDGLLDKTIVFFYSDHGGPLPRGKRAIYDSGLKVPMVIRFPKQKHRGVVNREMVSFVDLAPTVLSLAGVGAPDYMQGQAFLGPYKAKEPRTEIYGSKDRMDEFYDMVRSVRDTQYLYVKNFHPEWSYYKDIKYRRQLDMMNRLLDLKAKGELNKEQKLFFRTSKPTEELYDVKADPFQLNNLAQDPNYKAIMDKMSVKLDIWQKAVGDKGYIPEGELVRQMWPNLDQPVTAKPTFEKLGDAYEIHCATKGASVAYQITRDGKSKNTWKHWQVYQKPIQLKAGEYLHAVAIRIGYKQSVENKIRK</sequence>
<gene>
    <name evidence="4" type="ORF">DF185_03555</name>
</gene>
<dbReference type="PANTHER" id="PTHR43751:SF1">
    <property type="entry name" value="SULFATASE ATSG-RELATED"/>
    <property type="match status" value="1"/>
</dbReference>
<protein>
    <submittedName>
        <fullName evidence="4">Sulfatase</fullName>
    </submittedName>
</protein>
<keyword evidence="5" id="KW-1185">Reference proteome</keyword>
<dbReference type="Gene3D" id="3.40.720.10">
    <property type="entry name" value="Alkaline Phosphatase, subunit A"/>
    <property type="match status" value="1"/>
</dbReference>
<keyword evidence="2" id="KW-0378">Hydrolase</keyword>
<evidence type="ECO:0000256" key="2">
    <source>
        <dbReference type="ARBA" id="ARBA00022801"/>
    </source>
</evidence>
<dbReference type="PROSITE" id="PS00523">
    <property type="entry name" value="SULFATASE_1"/>
    <property type="match status" value="1"/>
</dbReference>
<reference evidence="4 5" key="1">
    <citation type="submission" date="2018-05" db="EMBL/GenBank/DDBJ databases">
        <title>Marinifilum breve JC075T sp. nov., a marine bacterium isolated from Yongle Blue Hole in the South China Sea.</title>
        <authorList>
            <person name="Fu T."/>
        </authorList>
    </citation>
    <scope>NUCLEOTIDE SEQUENCE [LARGE SCALE GENOMIC DNA]</scope>
    <source>
        <strain evidence="4 5">JC075</strain>
    </source>
</reference>
<proteinExistence type="inferred from homology"/>
<comment type="similarity">
    <text evidence="1">Belongs to the sulfatase family.</text>
</comment>
<organism evidence="4 5">
    <name type="scientific">Marinifilum breve</name>
    <dbReference type="NCBI Taxonomy" id="2184082"/>
    <lineage>
        <taxon>Bacteria</taxon>
        <taxon>Pseudomonadati</taxon>
        <taxon>Bacteroidota</taxon>
        <taxon>Bacteroidia</taxon>
        <taxon>Marinilabiliales</taxon>
        <taxon>Marinifilaceae</taxon>
    </lineage>
</organism>
<dbReference type="GO" id="GO:0016787">
    <property type="term" value="F:hydrolase activity"/>
    <property type="evidence" value="ECO:0007669"/>
    <property type="project" value="UniProtKB-KW"/>
</dbReference>
<dbReference type="EMBL" id="QFLI01000001">
    <property type="protein sequence ID" value="PXY03172.1"/>
    <property type="molecule type" value="Genomic_DNA"/>
</dbReference>
<evidence type="ECO:0000259" key="3">
    <source>
        <dbReference type="Pfam" id="PF00884"/>
    </source>
</evidence>
<evidence type="ECO:0000313" key="4">
    <source>
        <dbReference type="EMBL" id="PXY03172.1"/>
    </source>
</evidence>
<name>A0A2V4A3K8_9BACT</name>
<dbReference type="CDD" id="cd16027">
    <property type="entry name" value="SGSH"/>
    <property type="match status" value="1"/>
</dbReference>
<dbReference type="SUPFAM" id="SSF53649">
    <property type="entry name" value="Alkaline phosphatase-like"/>
    <property type="match status" value="1"/>
</dbReference>
<dbReference type="OrthoDB" id="9765065at2"/>
<dbReference type="InterPro" id="IPR017850">
    <property type="entry name" value="Alkaline_phosphatase_core_sf"/>
</dbReference>